<dbReference type="Pfam" id="PF00651">
    <property type="entry name" value="BTB"/>
    <property type="match status" value="1"/>
</dbReference>
<organism evidence="2 3">
    <name type="scientific">Bursaphelenchus xylophilus</name>
    <name type="common">Pinewood nematode worm</name>
    <name type="synonym">Aphelenchoides xylophilus</name>
    <dbReference type="NCBI Taxonomy" id="6326"/>
    <lineage>
        <taxon>Eukaryota</taxon>
        <taxon>Metazoa</taxon>
        <taxon>Ecdysozoa</taxon>
        <taxon>Nematoda</taxon>
        <taxon>Chromadorea</taxon>
        <taxon>Rhabditida</taxon>
        <taxon>Tylenchina</taxon>
        <taxon>Tylenchomorpha</taxon>
        <taxon>Aphelenchoidea</taxon>
        <taxon>Aphelenchoididae</taxon>
        <taxon>Bursaphelenchus</taxon>
    </lineage>
</organism>
<evidence type="ECO:0000313" key="2">
    <source>
        <dbReference type="Proteomes" id="UP000095284"/>
    </source>
</evidence>
<proteinExistence type="predicted"/>
<dbReference type="WBParaSite" id="BXY_1494100.1">
    <property type="protein sequence ID" value="BXY_1494100.1"/>
    <property type="gene ID" value="BXY_1494100"/>
</dbReference>
<feature type="domain" description="BTB" evidence="1">
    <location>
        <begin position="69"/>
        <end position="116"/>
    </location>
</feature>
<dbReference type="Gene3D" id="3.30.710.10">
    <property type="entry name" value="Potassium Channel Kv1.1, Chain A"/>
    <property type="match status" value="1"/>
</dbReference>
<dbReference type="InterPro" id="IPR052089">
    <property type="entry name" value="Ankyrin-BTB/POZ_domain"/>
</dbReference>
<sequence>LFDIVELDFTDPFTDNPVFAQLLKLISSIFKGFHTDVEDRKDNSSSDISPSKPCGVMIDPKYCDNEKFSDVKFVVDGRTIFAHRIALVNASQQFEAILQNGVDSVKVNDISYATFK</sequence>
<evidence type="ECO:0000313" key="3">
    <source>
        <dbReference type="WBParaSite" id="BXY_1494100.1"/>
    </source>
</evidence>
<reference evidence="3" key="1">
    <citation type="submission" date="2016-11" db="UniProtKB">
        <authorList>
            <consortium name="WormBaseParasite"/>
        </authorList>
    </citation>
    <scope>IDENTIFICATION</scope>
</reference>
<protein>
    <submittedName>
        <fullName evidence="3">BTB domain-containing protein</fullName>
    </submittedName>
</protein>
<dbReference type="Proteomes" id="UP000095284">
    <property type="component" value="Unplaced"/>
</dbReference>
<dbReference type="InterPro" id="IPR000210">
    <property type="entry name" value="BTB/POZ_dom"/>
</dbReference>
<dbReference type="SUPFAM" id="SSF54695">
    <property type="entry name" value="POZ domain"/>
    <property type="match status" value="1"/>
</dbReference>
<dbReference type="PROSITE" id="PS50097">
    <property type="entry name" value="BTB"/>
    <property type="match status" value="1"/>
</dbReference>
<name>A0A1I7SPE9_BURXY</name>
<evidence type="ECO:0000259" key="1">
    <source>
        <dbReference type="PROSITE" id="PS50097"/>
    </source>
</evidence>
<dbReference type="AlphaFoldDB" id="A0A1I7SPE9"/>
<dbReference type="InterPro" id="IPR011333">
    <property type="entry name" value="SKP1/BTB/POZ_sf"/>
</dbReference>
<dbReference type="PANTHER" id="PTHR46071:SF2">
    <property type="entry name" value="ANKYRIN REPEAT AND BTB_POZ DOMAIN-CONTAINING PROTEIN 2-LIKE PROTEIN"/>
    <property type="match status" value="1"/>
</dbReference>
<dbReference type="PANTHER" id="PTHR46071">
    <property type="entry name" value="ANKYRIN REPEAT AND BTB/POZ DOMAIN-CONTAINING"/>
    <property type="match status" value="1"/>
</dbReference>
<accession>A0A1I7SPE9</accession>